<accession>A0A975HML6</accession>
<evidence type="ECO:0000313" key="2">
    <source>
        <dbReference type="EMBL" id="QTH73253.1"/>
    </source>
</evidence>
<evidence type="ECO:0000259" key="1">
    <source>
        <dbReference type="Pfam" id="PF13417"/>
    </source>
</evidence>
<dbReference type="EMBL" id="CP072135">
    <property type="protein sequence ID" value="QTH73253.1"/>
    <property type="molecule type" value="Genomic_DNA"/>
</dbReference>
<dbReference type="Pfam" id="PF13417">
    <property type="entry name" value="GST_N_3"/>
    <property type="match status" value="1"/>
</dbReference>
<dbReference type="AlphaFoldDB" id="A0A975HML6"/>
<dbReference type="InterPro" id="IPR004045">
    <property type="entry name" value="Glutathione_S-Trfase_N"/>
</dbReference>
<organism evidence="2 3">
    <name type="scientific">Pseudoalteromonas xiamenensis</name>
    <dbReference type="NCBI Taxonomy" id="882626"/>
    <lineage>
        <taxon>Bacteria</taxon>
        <taxon>Pseudomonadati</taxon>
        <taxon>Pseudomonadota</taxon>
        <taxon>Gammaproteobacteria</taxon>
        <taxon>Alteromonadales</taxon>
        <taxon>Pseudoalteromonadaceae</taxon>
        <taxon>Pseudoalteromonas</taxon>
    </lineage>
</organism>
<reference evidence="2" key="1">
    <citation type="submission" date="2021-03" db="EMBL/GenBank/DDBJ databases">
        <title>Complete Genome of Pseudoalteromonas xiamenensis STKMTI.2, a new potential marine bacterium producing anti-Vibrio compounds.</title>
        <authorList>
            <person name="Handayani D.P."/>
            <person name="Isnansetyo A."/>
            <person name="Istiqomah I."/>
            <person name="Jumina J."/>
        </authorList>
    </citation>
    <scope>NUCLEOTIDE SEQUENCE</scope>
    <source>
        <strain evidence="2">STKMTI.2</strain>
        <plasmid evidence="2">unnamed5</plasmid>
    </source>
</reference>
<protein>
    <submittedName>
        <fullName evidence="2">Glutathione S-transferase N-terminal domain-containing protein</fullName>
    </submittedName>
</protein>
<proteinExistence type="predicted"/>
<dbReference type="InterPro" id="IPR036249">
    <property type="entry name" value="Thioredoxin-like_sf"/>
</dbReference>
<sequence>MKFIRWFLGRIILLIDFVTTPKGVKRDPKLQAQIDEKAASLSLYQFHACPFCVKVRRTMKRNSLNIELRDAKVDGIHRQELLEQGGKVKVPCLRIVQGDKVTWLYESNDIIAFLEKEVASNAA</sequence>
<feature type="domain" description="GST N-terminal" evidence="1">
    <location>
        <begin position="43"/>
        <end position="119"/>
    </location>
</feature>
<gene>
    <name evidence="2" type="ORF">J5O05_20960</name>
</gene>
<keyword evidence="2" id="KW-0614">Plasmid</keyword>
<geneLocation type="plasmid" evidence="2 3">
    <name>unnamed5</name>
</geneLocation>
<dbReference type="PROSITE" id="PS51354">
    <property type="entry name" value="GLUTAREDOXIN_2"/>
    <property type="match status" value="1"/>
</dbReference>
<dbReference type="Gene3D" id="3.40.30.10">
    <property type="entry name" value="Glutaredoxin"/>
    <property type="match status" value="1"/>
</dbReference>
<dbReference type="RefSeq" id="WP_208844872.1">
    <property type="nucleotide sequence ID" value="NZ_CP072135.1"/>
</dbReference>
<name>A0A975HML6_9GAMM</name>
<dbReference type="KEGG" id="pxi:J5O05_20960"/>
<dbReference type="SUPFAM" id="SSF52833">
    <property type="entry name" value="Thioredoxin-like"/>
    <property type="match status" value="1"/>
</dbReference>
<evidence type="ECO:0000313" key="3">
    <source>
        <dbReference type="Proteomes" id="UP000664904"/>
    </source>
</evidence>
<keyword evidence="3" id="KW-1185">Reference proteome</keyword>
<dbReference type="Proteomes" id="UP000664904">
    <property type="component" value="Plasmid unnamed5"/>
</dbReference>